<accession>A0AAD4D972</accession>
<protein>
    <recommendedName>
        <fullName evidence="2">HTH CENPB-type domain-containing protein</fullName>
    </recommendedName>
</protein>
<sequence>METLLTKWFVDLREQQVPIPEKWLQWQAFAVHRMLSGLSFEPLPPNKFSPGWLNNFKNRNRHDLREGKPNNEIVVKIASPDLLKLQGLLQELYQISPGLRRVKFADWLVAFNNSLDHNVLLLVSITVWEEIKDKLQGLKLTRVRIETVPEQVNAWLPMRSGIVREFKAYVNAINFEWTLDLGTLGRDIYQVAMQSVQASIIQQCFHRFKDVVQGLGPGKISKVLSPAQCRLKKVLTIAHGTKENGVIKEDKANQNVLEYYLNQGSDIGPSAFLCAEIQTKLSSPDVEGFLDAFGYGTRPVQDWWNSFNLAEICIFVYMTVLGNMTRNSVYFDDPLVFWLMMESMDNFARLCYLARKYLTIQI</sequence>
<dbReference type="PROSITE" id="PS51253">
    <property type="entry name" value="HTH_CENPB"/>
    <property type="match status" value="1"/>
</dbReference>
<gene>
    <name evidence="3" type="ORF">BGZ95_011928</name>
</gene>
<evidence type="ECO:0000313" key="4">
    <source>
        <dbReference type="Proteomes" id="UP001194580"/>
    </source>
</evidence>
<dbReference type="InterPro" id="IPR006600">
    <property type="entry name" value="HTH_CenpB_DNA-bd_dom"/>
</dbReference>
<dbReference type="EMBL" id="JAAAIL010000948">
    <property type="protein sequence ID" value="KAG0272327.1"/>
    <property type="molecule type" value="Genomic_DNA"/>
</dbReference>
<evidence type="ECO:0000259" key="2">
    <source>
        <dbReference type="PROSITE" id="PS51253"/>
    </source>
</evidence>
<dbReference type="AlphaFoldDB" id="A0AAD4D972"/>
<feature type="domain" description="HTH CENPB-type" evidence="2">
    <location>
        <begin position="1"/>
        <end position="66"/>
    </location>
</feature>
<dbReference type="Gene3D" id="1.10.10.60">
    <property type="entry name" value="Homeodomain-like"/>
    <property type="match status" value="1"/>
</dbReference>
<comment type="caution">
    <text evidence="3">The sequence shown here is derived from an EMBL/GenBank/DDBJ whole genome shotgun (WGS) entry which is preliminary data.</text>
</comment>
<dbReference type="SUPFAM" id="SSF46689">
    <property type="entry name" value="Homeodomain-like"/>
    <property type="match status" value="1"/>
</dbReference>
<evidence type="ECO:0000256" key="1">
    <source>
        <dbReference type="ARBA" id="ARBA00023125"/>
    </source>
</evidence>
<evidence type="ECO:0000313" key="3">
    <source>
        <dbReference type="EMBL" id="KAG0272327.1"/>
    </source>
</evidence>
<dbReference type="Proteomes" id="UP001194580">
    <property type="component" value="Unassembled WGS sequence"/>
</dbReference>
<dbReference type="InterPro" id="IPR009057">
    <property type="entry name" value="Homeodomain-like_sf"/>
</dbReference>
<keyword evidence="4" id="KW-1185">Reference proteome</keyword>
<keyword evidence="1" id="KW-0238">DNA-binding</keyword>
<dbReference type="Pfam" id="PF03221">
    <property type="entry name" value="HTH_Tnp_Tc5"/>
    <property type="match status" value="1"/>
</dbReference>
<name>A0AAD4D972_9FUNG</name>
<reference evidence="3" key="1">
    <citation type="journal article" date="2020" name="Fungal Divers.">
        <title>Resolving the Mortierellaceae phylogeny through synthesis of multi-gene phylogenetics and phylogenomics.</title>
        <authorList>
            <person name="Vandepol N."/>
            <person name="Liber J."/>
            <person name="Desiro A."/>
            <person name="Na H."/>
            <person name="Kennedy M."/>
            <person name="Barry K."/>
            <person name="Grigoriev I.V."/>
            <person name="Miller A.N."/>
            <person name="O'Donnell K."/>
            <person name="Stajich J.E."/>
            <person name="Bonito G."/>
        </authorList>
    </citation>
    <scope>NUCLEOTIDE SEQUENCE</scope>
    <source>
        <strain evidence="3">NRRL 28262</strain>
    </source>
</reference>
<organism evidence="3 4">
    <name type="scientific">Linnemannia exigua</name>
    <dbReference type="NCBI Taxonomy" id="604196"/>
    <lineage>
        <taxon>Eukaryota</taxon>
        <taxon>Fungi</taxon>
        <taxon>Fungi incertae sedis</taxon>
        <taxon>Mucoromycota</taxon>
        <taxon>Mortierellomycotina</taxon>
        <taxon>Mortierellomycetes</taxon>
        <taxon>Mortierellales</taxon>
        <taxon>Mortierellaceae</taxon>
        <taxon>Linnemannia</taxon>
    </lineage>
</organism>
<dbReference type="GO" id="GO:0003677">
    <property type="term" value="F:DNA binding"/>
    <property type="evidence" value="ECO:0007669"/>
    <property type="project" value="UniProtKB-KW"/>
</dbReference>
<proteinExistence type="predicted"/>